<feature type="transmembrane region" description="Helical" evidence="7">
    <location>
        <begin position="286"/>
        <end position="304"/>
    </location>
</feature>
<evidence type="ECO:0000256" key="7">
    <source>
        <dbReference type="SAM" id="Phobius"/>
    </source>
</evidence>
<comment type="caution">
    <text evidence="8">The sequence shown here is derived from an EMBL/GenBank/DDBJ whole genome shotgun (WGS) entry which is preliminary data.</text>
</comment>
<keyword evidence="3 7" id="KW-0812">Transmembrane</keyword>
<feature type="transmembrane region" description="Helical" evidence="7">
    <location>
        <begin position="680"/>
        <end position="700"/>
    </location>
</feature>
<dbReference type="GO" id="GO:0022857">
    <property type="term" value="F:transmembrane transporter activity"/>
    <property type="evidence" value="ECO:0007669"/>
    <property type="project" value="InterPro"/>
</dbReference>
<feature type="transmembrane region" description="Helical" evidence="7">
    <location>
        <begin position="234"/>
        <end position="253"/>
    </location>
</feature>
<keyword evidence="9" id="KW-1185">Reference proteome</keyword>
<dbReference type="AlphaFoldDB" id="A0A1Q3BQU5"/>
<dbReference type="STRING" id="3775.A0A1Q3BQU5"/>
<evidence type="ECO:0000313" key="8">
    <source>
        <dbReference type="EMBL" id="GAV70073.1"/>
    </source>
</evidence>
<feature type="transmembrane region" description="Helical" evidence="7">
    <location>
        <begin position="324"/>
        <end position="346"/>
    </location>
</feature>
<evidence type="ECO:0000256" key="6">
    <source>
        <dbReference type="SAM" id="MobiDB-lite"/>
    </source>
</evidence>
<feature type="transmembrane region" description="Helical" evidence="7">
    <location>
        <begin position="407"/>
        <end position="430"/>
    </location>
</feature>
<feature type="transmembrane region" description="Helical" evidence="7">
    <location>
        <begin position="377"/>
        <end position="395"/>
    </location>
</feature>
<dbReference type="OrthoDB" id="1641903at2759"/>
<evidence type="ECO:0000256" key="5">
    <source>
        <dbReference type="ARBA" id="ARBA00023136"/>
    </source>
</evidence>
<dbReference type="InParanoid" id="A0A1Q3BQU5"/>
<dbReference type="GO" id="GO:0016020">
    <property type="term" value="C:membrane"/>
    <property type="evidence" value="ECO:0007669"/>
    <property type="project" value="UniProtKB-SubCell"/>
</dbReference>
<dbReference type="PANTHER" id="PTHR11119">
    <property type="entry name" value="XANTHINE-URACIL / VITAMIN C PERMEASE FAMILY MEMBER"/>
    <property type="match status" value="1"/>
</dbReference>
<protein>
    <submittedName>
        <fullName evidence="8">Xan_ur_permease domain-containing protein</fullName>
    </submittedName>
</protein>
<feature type="transmembrane region" description="Helical" evidence="7">
    <location>
        <begin position="259"/>
        <end position="279"/>
    </location>
</feature>
<accession>A0A1Q3BQU5</accession>
<gene>
    <name evidence="8" type="ORF">CFOL_v3_13572</name>
</gene>
<keyword evidence="5 7" id="KW-0472">Membrane</keyword>
<comment type="subcellular location">
    <subcellularLocation>
        <location evidence="1">Membrane</location>
        <topology evidence="1">Multi-pass membrane protein</topology>
    </subcellularLocation>
</comment>
<dbReference type="FunCoup" id="A0A1Q3BQU5">
    <property type="interactions" value="161"/>
</dbReference>
<feature type="transmembrane region" description="Helical" evidence="7">
    <location>
        <begin position="627"/>
        <end position="645"/>
    </location>
</feature>
<name>A0A1Q3BQU5_CEPFO</name>
<feature type="transmembrane region" description="Helical" evidence="7">
    <location>
        <begin position="596"/>
        <end position="615"/>
    </location>
</feature>
<evidence type="ECO:0000313" key="9">
    <source>
        <dbReference type="Proteomes" id="UP000187406"/>
    </source>
</evidence>
<feature type="transmembrane region" description="Helical" evidence="7">
    <location>
        <begin position="569"/>
        <end position="590"/>
    </location>
</feature>
<dbReference type="Pfam" id="PF00860">
    <property type="entry name" value="Xan_ur_permease"/>
    <property type="match status" value="1"/>
</dbReference>
<dbReference type="EMBL" id="BDDD01000777">
    <property type="protein sequence ID" value="GAV70073.1"/>
    <property type="molecule type" value="Genomic_DNA"/>
</dbReference>
<reference evidence="9" key="1">
    <citation type="submission" date="2016-04" db="EMBL/GenBank/DDBJ databases">
        <title>Cephalotus genome sequencing.</title>
        <authorList>
            <person name="Fukushima K."/>
            <person name="Hasebe M."/>
            <person name="Fang X."/>
        </authorList>
    </citation>
    <scope>NUCLEOTIDE SEQUENCE [LARGE SCALE GENOMIC DNA]</scope>
    <source>
        <strain evidence="9">cv. St1</strain>
    </source>
</reference>
<feature type="region of interest" description="Disordered" evidence="6">
    <location>
        <begin position="90"/>
        <end position="129"/>
    </location>
</feature>
<organism evidence="8 9">
    <name type="scientific">Cephalotus follicularis</name>
    <name type="common">Albany pitcher plant</name>
    <dbReference type="NCBI Taxonomy" id="3775"/>
    <lineage>
        <taxon>Eukaryota</taxon>
        <taxon>Viridiplantae</taxon>
        <taxon>Streptophyta</taxon>
        <taxon>Embryophyta</taxon>
        <taxon>Tracheophyta</taxon>
        <taxon>Spermatophyta</taxon>
        <taxon>Magnoliopsida</taxon>
        <taxon>eudicotyledons</taxon>
        <taxon>Gunneridae</taxon>
        <taxon>Pentapetalae</taxon>
        <taxon>rosids</taxon>
        <taxon>fabids</taxon>
        <taxon>Oxalidales</taxon>
        <taxon>Cephalotaceae</taxon>
        <taxon>Cephalotus</taxon>
    </lineage>
</organism>
<evidence type="ECO:0000256" key="2">
    <source>
        <dbReference type="ARBA" id="ARBA00008821"/>
    </source>
</evidence>
<evidence type="ECO:0000256" key="3">
    <source>
        <dbReference type="ARBA" id="ARBA00022692"/>
    </source>
</evidence>
<dbReference type="Proteomes" id="UP000187406">
    <property type="component" value="Unassembled WGS sequence"/>
</dbReference>
<proteinExistence type="inferred from homology"/>
<feature type="transmembrane region" description="Helical" evidence="7">
    <location>
        <begin position="486"/>
        <end position="509"/>
    </location>
</feature>
<keyword evidence="4 7" id="KW-1133">Transmembrane helix</keyword>
<evidence type="ECO:0000256" key="1">
    <source>
        <dbReference type="ARBA" id="ARBA00004141"/>
    </source>
</evidence>
<comment type="similarity">
    <text evidence="2">Belongs to the nucleobase:cation symporter-2 (NCS2) (TC 2.A.40) family.</text>
</comment>
<dbReference type="InterPro" id="IPR006043">
    <property type="entry name" value="NCS2"/>
</dbReference>
<feature type="transmembrane region" description="Helical" evidence="7">
    <location>
        <begin position="353"/>
        <end position="371"/>
    </location>
</feature>
<sequence>METGSTSDSLNKTKTKNIGCMLPMIEPFKARRDHNPKELKSWAKKTGFVSNFSGETTSASASVSETFDSSGFDIGKDLDQRIEIDSVLGRTRRPGRGTEIEPDLGPGGHGIKRNERDGSGNGNTVRGGNWRRIEEEPIVEDNKVDDRRVGINGNGNVNIGSRNGNGNEVPNVRLVAATEPKKEEEKGERDVEIGVHSVGEESGHGGWRGPSELKCGLRDNPGFVSLIYYGLQHYLSLAGSLIFIPLVIVPAMGGTDKDTATVISTMLLVTGITTILHCYFGTRLPLIQGSSFVYLAPALVIMNAQEYRNLTEHKFTHIMRELQGAIIVASIFQSFLGFSGLMSILLRLISPVVVAPTVVAVGLAFFSYGFPQAGSCVEISIPQILLVLIFTLYLRGISIFGHRLFRIYAVPLSVMIIWAYAFFLTAGGAYDYKGCSPGIPSSNILTDACRKHAYTMSRCRTDVSTAWRTAAWVRIPYPLQWGVPIFHFWTSMIMIFVSLIASVESVGIYHSASLFVNSKPPTPGIVGRGIALEGLCSMLAGFWGSGTGSTTLTENVHTIKITSIASRRAVELGALFLIFFSFVGKAGAILASIPQALAASMLCFMWALVVGLGLSTLQYGQNASFRNITIVGVALFLGFSIPAYFQQYQPATILILPSYLLPYAAASNGPVQTGIKQLDFAINALMSLNMVVTLLVAFVLDNTVPGSRQERGVYLWSRAEDLAMDPSLHADYSLPRQVVRFFCWARCLGT</sequence>
<evidence type="ECO:0000256" key="4">
    <source>
        <dbReference type="ARBA" id="ARBA00022989"/>
    </source>
</evidence>